<proteinExistence type="predicted"/>
<organism evidence="2 3">
    <name type="scientific">Stieleria bergensis</name>
    <dbReference type="NCBI Taxonomy" id="2528025"/>
    <lineage>
        <taxon>Bacteria</taxon>
        <taxon>Pseudomonadati</taxon>
        <taxon>Planctomycetota</taxon>
        <taxon>Planctomycetia</taxon>
        <taxon>Pirellulales</taxon>
        <taxon>Pirellulaceae</taxon>
        <taxon>Stieleria</taxon>
    </lineage>
</organism>
<keyword evidence="3" id="KW-1185">Reference proteome</keyword>
<name>A0A517SP28_9BACT</name>
<dbReference type="EMBL" id="CP036272">
    <property type="protein sequence ID" value="QDT57871.1"/>
    <property type="molecule type" value="Genomic_DNA"/>
</dbReference>
<sequence>MGSETAEPPLSARKSNPAADDFAEEVADTADSDCFSESQLGILSLPGDRQRSKTSVYLDLRLIASKPFIAVRLASKQAARDSDFRPTTKLSRFLTLELLKPKSIPSRIVVAPHLPAQLPDLWQLRPAEAIRRDTH</sequence>
<accession>A0A517SP28</accession>
<evidence type="ECO:0000313" key="2">
    <source>
        <dbReference type="EMBL" id="QDT57871.1"/>
    </source>
</evidence>
<evidence type="ECO:0000256" key="1">
    <source>
        <dbReference type="SAM" id="MobiDB-lite"/>
    </source>
</evidence>
<dbReference type="AlphaFoldDB" id="A0A517SP28"/>
<reference evidence="2 3" key="1">
    <citation type="submission" date="2019-02" db="EMBL/GenBank/DDBJ databases">
        <title>Deep-cultivation of Planctomycetes and their phenomic and genomic characterization uncovers novel biology.</title>
        <authorList>
            <person name="Wiegand S."/>
            <person name="Jogler M."/>
            <person name="Boedeker C."/>
            <person name="Pinto D."/>
            <person name="Vollmers J."/>
            <person name="Rivas-Marin E."/>
            <person name="Kohn T."/>
            <person name="Peeters S.H."/>
            <person name="Heuer A."/>
            <person name="Rast P."/>
            <person name="Oberbeckmann S."/>
            <person name="Bunk B."/>
            <person name="Jeske O."/>
            <person name="Meyerdierks A."/>
            <person name="Storesund J.E."/>
            <person name="Kallscheuer N."/>
            <person name="Luecker S."/>
            <person name="Lage O.M."/>
            <person name="Pohl T."/>
            <person name="Merkel B.J."/>
            <person name="Hornburger P."/>
            <person name="Mueller R.-W."/>
            <person name="Bruemmer F."/>
            <person name="Labrenz M."/>
            <person name="Spormann A.M."/>
            <person name="Op den Camp H."/>
            <person name="Overmann J."/>
            <person name="Amann R."/>
            <person name="Jetten M.S.M."/>
            <person name="Mascher T."/>
            <person name="Medema M.H."/>
            <person name="Devos D.P."/>
            <person name="Kaster A.-K."/>
            <person name="Ovreas L."/>
            <person name="Rohde M."/>
            <person name="Galperin M.Y."/>
            <person name="Jogler C."/>
        </authorList>
    </citation>
    <scope>NUCLEOTIDE SEQUENCE [LARGE SCALE GENOMIC DNA]</scope>
    <source>
        <strain evidence="2 3">SV_7m_r</strain>
    </source>
</reference>
<protein>
    <submittedName>
        <fullName evidence="2">Uncharacterized protein</fullName>
    </submittedName>
</protein>
<feature type="region of interest" description="Disordered" evidence="1">
    <location>
        <begin position="1"/>
        <end position="20"/>
    </location>
</feature>
<dbReference type="Proteomes" id="UP000315003">
    <property type="component" value="Chromosome"/>
</dbReference>
<evidence type="ECO:0000313" key="3">
    <source>
        <dbReference type="Proteomes" id="UP000315003"/>
    </source>
</evidence>
<gene>
    <name evidence="2" type="ORF">SV7mr_03560</name>
</gene>
<dbReference type="RefSeq" id="WP_419187967.1">
    <property type="nucleotide sequence ID" value="NZ_CP036272.1"/>
</dbReference>